<dbReference type="PROSITE" id="PS00671">
    <property type="entry name" value="D_2_HYDROXYACID_DH_3"/>
    <property type="match status" value="1"/>
</dbReference>
<evidence type="ECO:0000313" key="5">
    <source>
        <dbReference type="Proteomes" id="UP000829291"/>
    </source>
</evidence>
<dbReference type="InterPro" id="IPR050223">
    <property type="entry name" value="D-isomer_2-hydroxyacid_DH"/>
</dbReference>
<dbReference type="GeneID" id="107226870"/>
<dbReference type="PANTHER" id="PTHR10996">
    <property type="entry name" value="2-HYDROXYACID DEHYDROGENASE-RELATED"/>
    <property type="match status" value="1"/>
</dbReference>
<dbReference type="InterPro" id="IPR006140">
    <property type="entry name" value="D-isomer_DH_NAD-bd"/>
</dbReference>
<dbReference type="Pfam" id="PF00389">
    <property type="entry name" value="2-Hacid_dh"/>
    <property type="match status" value="1"/>
</dbReference>
<dbReference type="SUPFAM" id="SSF52283">
    <property type="entry name" value="Formate/glycerate dehydrogenase catalytic domain-like"/>
    <property type="match status" value="1"/>
</dbReference>
<dbReference type="InterPro" id="IPR029753">
    <property type="entry name" value="D-isomer_DH_CS"/>
</dbReference>
<organism evidence="5 6">
    <name type="scientific">Neodiprion lecontei</name>
    <name type="common">Redheaded pine sawfly</name>
    <dbReference type="NCBI Taxonomy" id="441921"/>
    <lineage>
        <taxon>Eukaryota</taxon>
        <taxon>Metazoa</taxon>
        <taxon>Ecdysozoa</taxon>
        <taxon>Arthropoda</taxon>
        <taxon>Hexapoda</taxon>
        <taxon>Insecta</taxon>
        <taxon>Pterygota</taxon>
        <taxon>Neoptera</taxon>
        <taxon>Endopterygota</taxon>
        <taxon>Hymenoptera</taxon>
        <taxon>Tenthredinoidea</taxon>
        <taxon>Diprionidae</taxon>
        <taxon>Diprioninae</taxon>
        <taxon>Neodiprion</taxon>
    </lineage>
</organism>
<evidence type="ECO:0000256" key="1">
    <source>
        <dbReference type="ARBA" id="ARBA00023002"/>
    </source>
</evidence>
<protein>
    <submittedName>
        <fullName evidence="6">Glyoxylate reductase/hydroxypyruvate reductase</fullName>
    </submittedName>
</protein>
<dbReference type="PANTHER" id="PTHR10996:SF119">
    <property type="entry name" value="FI03731P-RELATED"/>
    <property type="match status" value="1"/>
</dbReference>
<evidence type="ECO:0000259" key="4">
    <source>
        <dbReference type="Pfam" id="PF02826"/>
    </source>
</evidence>
<sequence length="336" mass="36540">MIRPRVLVTSTDMMQPGIELLKKTCEVLLCPVPELTREEISAGYPGPVQSREDLLGHLKNSCPIDGIVWSNKVRCDAEMLDLAGPSLKAIVTMSSGFDHMDVDEIRRRGIQVGRSPFALDAAVAEVGVMLALSASRRAHEGRLMIERGQWESRPQWLLGHGLKGATVGIVGLGGIGRGILKRLSNFEVERFLYTGRSRKPADDEFGAKFVLLDDLLRQSDFVFVTCALTNETRQLFDAEAFAKMKRTVVLVNVARGPIVDHSALIQALRHGTIFAAGLDVTDPEPLPASSELLQVPNAVITPHMGSCTVKARADISVLAAQSLLLALSGEPMPYPL</sequence>
<dbReference type="Gene3D" id="3.40.50.720">
    <property type="entry name" value="NAD(P)-binding Rossmann-like Domain"/>
    <property type="match status" value="2"/>
</dbReference>
<dbReference type="InterPro" id="IPR036291">
    <property type="entry name" value="NAD(P)-bd_dom_sf"/>
</dbReference>
<reference evidence="6" key="1">
    <citation type="submission" date="2025-08" db="UniProtKB">
        <authorList>
            <consortium name="RefSeq"/>
        </authorList>
    </citation>
    <scope>IDENTIFICATION</scope>
    <source>
        <tissue evidence="6">Thorax and Abdomen</tissue>
    </source>
</reference>
<dbReference type="Pfam" id="PF02826">
    <property type="entry name" value="2-Hacid_dh_C"/>
    <property type="match status" value="1"/>
</dbReference>
<evidence type="ECO:0000256" key="2">
    <source>
        <dbReference type="RuleBase" id="RU003719"/>
    </source>
</evidence>
<accession>A0ABM3GF36</accession>
<name>A0ABM3GF36_NEOLC</name>
<evidence type="ECO:0000313" key="6">
    <source>
        <dbReference type="RefSeq" id="XP_046598887.1"/>
    </source>
</evidence>
<keyword evidence="1 2" id="KW-0560">Oxidoreductase</keyword>
<comment type="similarity">
    <text evidence="2">Belongs to the D-isomer specific 2-hydroxyacid dehydrogenase family.</text>
</comment>
<dbReference type="Proteomes" id="UP000829291">
    <property type="component" value="Chromosome 6"/>
</dbReference>
<proteinExistence type="inferred from homology"/>
<dbReference type="RefSeq" id="XP_046598887.1">
    <property type="nucleotide sequence ID" value="XM_046742931.1"/>
</dbReference>
<dbReference type="InterPro" id="IPR006139">
    <property type="entry name" value="D-isomer_2_OHA_DH_cat_dom"/>
</dbReference>
<feature type="domain" description="D-isomer specific 2-hydroxyacid dehydrogenase NAD-binding" evidence="4">
    <location>
        <begin position="128"/>
        <end position="305"/>
    </location>
</feature>
<evidence type="ECO:0000259" key="3">
    <source>
        <dbReference type="Pfam" id="PF00389"/>
    </source>
</evidence>
<keyword evidence="5" id="KW-1185">Reference proteome</keyword>
<dbReference type="SUPFAM" id="SSF51735">
    <property type="entry name" value="NAD(P)-binding Rossmann-fold domains"/>
    <property type="match status" value="1"/>
</dbReference>
<feature type="domain" description="D-isomer specific 2-hydroxyacid dehydrogenase catalytic" evidence="3">
    <location>
        <begin position="48"/>
        <end position="334"/>
    </location>
</feature>
<gene>
    <name evidence="6" type="primary">LOC107226870</name>
</gene>